<feature type="transmembrane region" description="Helical" evidence="6">
    <location>
        <begin position="6"/>
        <end position="30"/>
    </location>
</feature>
<feature type="transmembrane region" description="Helical" evidence="6">
    <location>
        <begin position="165"/>
        <end position="188"/>
    </location>
</feature>
<gene>
    <name evidence="7" type="ORF">CYCCA115_LOCUS11964</name>
</gene>
<protein>
    <submittedName>
        <fullName evidence="7">Uncharacterized protein</fullName>
    </submittedName>
</protein>
<feature type="transmembrane region" description="Helical" evidence="6">
    <location>
        <begin position="268"/>
        <end position="290"/>
    </location>
</feature>
<dbReference type="AlphaFoldDB" id="A0AAD2FQX3"/>
<keyword evidence="4 6" id="KW-1133">Transmembrane helix</keyword>
<comment type="subcellular location">
    <subcellularLocation>
        <location evidence="1">Membrane</location>
        <topology evidence="1">Multi-pass membrane protein</topology>
    </subcellularLocation>
</comment>
<feature type="transmembrane region" description="Helical" evidence="6">
    <location>
        <begin position="335"/>
        <end position="358"/>
    </location>
</feature>
<dbReference type="Gene3D" id="1.20.1530.20">
    <property type="match status" value="1"/>
</dbReference>
<dbReference type="PANTHER" id="PTHR10361:SF30">
    <property type="entry name" value="SODIUM_METABOLITE COTRANSPORTER BASS6, CHLOROPLASTIC-RELATED"/>
    <property type="match status" value="1"/>
</dbReference>
<evidence type="ECO:0000256" key="1">
    <source>
        <dbReference type="ARBA" id="ARBA00004141"/>
    </source>
</evidence>
<feature type="transmembrane region" description="Helical" evidence="6">
    <location>
        <begin position="134"/>
        <end position="153"/>
    </location>
</feature>
<dbReference type="InterPro" id="IPR004710">
    <property type="entry name" value="Bilac:Na_transpt"/>
</dbReference>
<sequence length="457" mass="48762">MALRQFTSATVLILSIFIQLYCTTTTIYAFSTSSSSFLRHHHHHHHCHIGIGFRRNQIPCRRQREYKRLKKLNLSQSVDIDNDDHSNVEKKNDKKTLASNLLAKFSLLAPVWTSMAAIYAITNPSSAKVLGSPNVMQNALLTLMFAMGMAILPKDVSRAISNPRILMTNAILCFGVVPLLAVGLSQVLRLVAVATNTGSSLLFSPSTQVGLLLLASVSGGQASNLFTLIAGGDVALSVICTLSTTLLGVLATPLLAKVLVGQTVDVNLMGVVKSVASLVLVPLVAGLGLGHWCIPTRVHQRFIVPCMPVVGIFATLILVAGGASSLSWKTTNPSLIIATALPSTLLCLVSGVVALQWINFQNRRGKSQSNKKNKKNNDDDDPRITEAAKRALVVETLSKSPTLAYFLASRHFGTEAAAVPAAAMVTLAVLGALIASLWSALSPPPFVADDDTMLVEG</sequence>
<keyword evidence="5 6" id="KW-0472">Membrane</keyword>
<keyword evidence="3 6" id="KW-0812">Transmembrane</keyword>
<dbReference type="GO" id="GO:0016020">
    <property type="term" value="C:membrane"/>
    <property type="evidence" value="ECO:0007669"/>
    <property type="project" value="UniProtKB-SubCell"/>
</dbReference>
<reference evidence="7" key="1">
    <citation type="submission" date="2023-08" db="EMBL/GenBank/DDBJ databases">
        <authorList>
            <person name="Audoor S."/>
            <person name="Bilcke G."/>
        </authorList>
    </citation>
    <scope>NUCLEOTIDE SEQUENCE</scope>
</reference>
<feature type="transmembrane region" description="Helical" evidence="6">
    <location>
        <begin position="234"/>
        <end position="256"/>
    </location>
</feature>
<name>A0AAD2FQX3_9STRA</name>
<evidence type="ECO:0000256" key="6">
    <source>
        <dbReference type="SAM" id="Phobius"/>
    </source>
</evidence>
<feature type="transmembrane region" description="Helical" evidence="6">
    <location>
        <begin position="101"/>
        <end position="122"/>
    </location>
</feature>
<dbReference type="PANTHER" id="PTHR10361">
    <property type="entry name" value="SODIUM-BILE ACID COTRANSPORTER"/>
    <property type="match status" value="1"/>
</dbReference>
<evidence type="ECO:0000256" key="3">
    <source>
        <dbReference type="ARBA" id="ARBA00022692"/>
    </source>
</evidence>
<keyword evidence="8" id="KW-1185">Reference proteome</keyword>
<dbReference type="InterPro" id="IPR038770">
    <property type="entry name" value="Na+/solute_symporter_sf"/>
</dbReference>
<organism evidence="7 8">
    <name type="scientific">Cylindrotheca closterium</name>
    <dbReference type="NCBI Taxonomy" id="2856"/>
    <lineage>
        <taxon>Eukaryota</taxon>
        <taxon>Sar</taxon>
        <taxon>Stramenopiles</taxon>
        <taxon>Ochrophyta</taxon>
        <taxon>Bacillariophyta</taxon>
        <taxon>Bacillariophyceae</taxon>
        <taxon>Bacillariophycidae</taxon>
        <taxon>Bacillariales</taxon>
        <taxon>Bacillariaceae</taxon>
        <taxon>Cylindrotheca</taxon>
    </lineage>
</organism>
<comment type="caution">
    <text evidence="7">The sequence shown here is derived from an EMBL/GenBank/DDBJ whole genome shotgun (WGS) entry which is preliminary data.</text>
</comment>
<accession>A0AAD2FQX3</accession>
<evidence type="ECO:0000313" key="7">
    <source>
        <dbReference type="EMBL" id="CAJ1949177.1"/>
    </source>
</evidence>
<dbReference type="Proteomes" id="UP001295423">
    <property type="component" value="Unassembled WGS sequence"/>
</dbReference>
<evidence type="ECO:0000313" key="8">
    <source>
        <dbReference type="Proteomes" id="UP001295423"/>
    </source>
</evidence>
<dbReference type="EMBL" id="CAKOGP040001758">
    <property type="protein sequence ID" value="CAJ1949177.1"/>
    <property type="molecule type" value="Genomic_DNA"/>
</dbReference>
<evidence type="ECO:0000256" key="5">
    <source>
        <dbReference type="ARBA" id="ARBA00023136"/>
    </source>
</evidence>
<evidence type="ECO:0000256" key="2">
    <source>
        <dbReference type="ARBA" id="ARBA00006528"/>
    </source>
</evidence>
<comment type="similarity">
    <text evidence="2">Belongs to the bile acid:sodium symporter (BASS) (TC 2.A.28) family.</text>
</comment>
<dbReference type="InterPro" id="IPR002657">
    <property type="entry name" value="BilAc:Na_symport/Acr3"/>
</dbReference>
<dbReference type="Pfam" id="PF01758">
    <property type="entry name" value="SBF"/>
    <property type="match status" value="1"/>
</dbReference>
<feature type="transmembrane region" description="Helical" evidence="6">
    <location>
        <begin position="302"/>
        <end position="323"/>
    </location>
</feature>
<feature type="transmembrane region" description="Helical" evidence="6">
    <location>
        <begin position="417"/>
        <end position="441"/>
    </location>
</feature>
<proteinExistence type="inferred from homology"/>
<evidence type="ECO:0000256" key="4">
    <source>
        <dbReference type="ARBA" id="ARBA00022989"/>
    </source>
</evidence>
<feature type="transmembrane region" description="Helical" evidence="6">
    <location>
        <begin position="208"/>
        <end position="227"/>
    </location>
</feature>